<feature type="region of interest" description="Disordered" evidence="1">
    <location>
        <begin position="332"/>
        <end position="360"/>
    </location>
</feature>
<sequence length="360" mass="37960">MPPLLTADRSSLRAKWTAVLAVAAVALAAVFWDGLRDTARGLVPTASERFDWDAADLVRADPAADPAALGDGVDDPAAAGSARLAAGGLVLDLVWEAELSPAAVRVETYEDAFGAGVRMAVAADSTTEGGPHCLNARLTTDADPILLQACSRADRHEPPRTTAEDGWRPDHLLLTQTANLDPGQAATAPLVDYYGLGLDLGNSYDTGLWGPNSWWPQHSPLPECATAPRLMLRLDDLHLTDRYADPDAHTGAPETTAAPEPAFPVEGRLLLPACIQVGTDLRIDLVATEPFTGTAPVPLARWVEFNAASAEPQRLRTAVAVDIRTCEAATADRCSSADLGPGPDANNGVASDWMTELLDP</sequence>
<proteinExistence type="predicted"/>
<name>A0A6L5G2K4_9ACTN</name>
<organism evidence="2 3">
    <name type="scientific">Glycomyces albidus</name>
    <dbReference type="NCBI Taxonomy" id="2656774"/>
    <lineage>
        <taxon>Bacteria</taxon>
        <taxon>Bacillati</taxon>
        <taxon>Actinomycetota</taxon>
        <taxon>Actinomycetes</taxon>
        <taxon>Glycomycetales</taxon>
        <taxon>Glycomycetaceae</taxon>
        <taxon>Glycomyces</taxon>
    </lineage>
</organism>
<accession>A0A6L5G2K4</accession>
<protein>
    <submittedName>
        <fullName evidence="2">Uncharacterized protein</fullName>
    </submittedName>
</protein>
<reference evidence="2 3" key="1">
    <citation type="submission" date="2019-10" db="EMBL/GenBank/DDBJ databases">
        <title>Glycomyces albidus sp. nov., a novel actinomycete isolated from rhizosphere soil of wheat (Triticum aestivum L.).</title>
        <authorList>
            <person name="Qian L."/>
        </authorList>
    </citation>
    <scope>NUCLEOTIDE SEQUENCE [LARGE SCALE GENOMIC DNA]</scope>
    <source>
        <strain evidence="2 3">NEAU-7082</strain>
    </source>
</reference>
<evidence type="ECO:0000256" key="1">
    <source>
        <dbReference type="SAM" id="MobiDB-lite"/>
    </source>
</evidence>
<comment type="caution">
    <text evidence="2">The sequence shown here is derived from an EMBL/GenBank/DDBJ whole genome shotgun (WGS) entry which is preliminary data.</text>
</comment>
<keyword evidence="3" id="KW-1185">Reference proteome</keyword>
<dbReference type="AlphaFoldDB" id="A0A6L5G2K4"/>
<gene>
    <name evidence="2" type="ORF">GFD30_00220</name>
</gene>
<evidence type="ECO:0000313" key="2">
    <source>
        <dbReference type="EMBL" id="MQM24007.1"/>
    </source>
</evidence>
<evidence type="ECO:0000313" key="3">
    <source>
        <dbReference type="Proteomes" id="UP000477750"/>
    </source>
</evidence>
<dbReference type="EMBL" id="WIAO01000001">
    <property type="protein sequence ID" value="MQM24007.1"/>
    <property type="molecule type" value="Genomic_DNA"/>
</dbReference>
<dbReference type="RefSeq" id="WP_153023222.1">
    <property type="nucleotide sequence ID" value="NZ_WIAO01000001.1"/>
</dbReference>
<dbReference type="Proteomes" id="UP000477750">
    <property type="component" value="Unassembled WGS sequence"/>
</dbReference>